<protein>
    <submittedName>
        <fullName evidence="1">Uncharacterized protein</fullName>
    </submittedName>
</protein>
<dbReference type="RefSeq" id="WP_072883489.1">
    <property type="nucleotide sequence ID" value="NZ_FQVO01000002.1"/>
</dbReference>
<dbReference type="Proteomes" id="UP000184236">
    <property type="component" value="Unassembled WGS sequence"/>
</dbReference>
<accession>A0A1M4UIJ2</accession>
<evidence type="ECO:0000313" key="2">
    <source>
        <dbReference type="Proteomes" id="UP000184236"/>
    </source>
</evidence>
<proteinExistence type="predicted"/>
<sequence length="117" mass="12884">MYDSNLYVGLSGSIIAPGINNNYDQWLKKITSTGGDGGTAVVNINNRDDVARCAIFQDNGKVLLFGMSYFPGTKPIISRVFTNSITLNVDNNVTKYKEIKVYPNPTAEYLNIALKDL</sequence>
<reference evidence="2" key="1">
    <citation type="submission" date="2016-11" db="EMBL/GenBank/DDBJ databases">
        <authorList>
            <person name="Varghese N."/>
            <person name="Submissions S."/>
        </authorList>
    </citation>
    <scope>NUCLEOTIDE SEQUENCE [LARGE SCALE GENOMIC DNA]</scope>
    <source>
        <strain evidence="2">DSM 26898</strain>
    </source>
</reference>
<gene>
    <name evidence="1" type="ORF">SAMN05444408_102122</name>
</gene>
<dbReference type="STRING" id="1302685.SAMN05444408_102122"/>
<keyword evidence="2" id="KW-1185">Reference proteome</keyword>
<dbReference type="OrthoDB" id="610388at2"/>
<organism evidence="1 2">
    <name type="scientific">Chryseobacterium takakiae</name>
    <dbReference type="NCBI Taxonomy" id="1302685"/>
    <lineage>
        <taxon>Bacteria</taxon>
        <taxon>Pseudomonadati</taxon>
        <taxon>Bacteroidota</taxon>
        <taxon>Flavobacteriia</taxon>
        <taxon>Flavobacteriales</taxon>
        <taxon>Weeksellaceae</taxon>
        <taxon>Chryseobacterium group</taxon>
        <taxon>Chryseobacterium</taxon>
    </lineage>
</organism>
<evidence type="ECO:0000313" key="1">
    <source>
        <dbReference type="EMBL" id="SHE56393.1"/>
    </source>
</evidence>
<dbReference type="AlphaFoldDB" id="A0A1M4UIJ2"/>
<dbReference type="EMBL" id="FQVO01000002">
    <property type="protein sequence ID" value="SHE56393.1"/>
    <property type="molecule type" value="Genomic_DNA"/>
</dbReference>
<name>A0A1M4UIJ2_9FLAO</name>